<dbReference type="CDD" id="cd07185">
    <property type="entry name" value="OmpA_C-like"/>
    <property type="match status" value="1"/>
</dbReference>
<dbReference type="RefSeq" id="WP_149754061.1">
    <property type="nucleotide sequence ID" value="NZ_FOMS01000001.1"/>
</dbReference>
<feature type="domain" description="OmpA-like" evidence="5">
    <location>
        <begin position="64"/>
        <end position="180"/>
    </location>
</feature>
<dbReference type="PANTHER" id="PTHR30329:SF21">
    <property type="entry name" value="LIPOPROTEIN YIAD-RELATED"/>
    <property type="match status" value="1"/>
</dbReference>
<evidence type="ECO:0000256" key="1">
    <source>
        <dbReference type="ARBA" id="ARBA00004442"/>
    </source>
</evidence>
<gene>
    <name evidence="6" type="ORF">SAMN04515678_101252</name>
</gene>
<organism evidence="6 7">
    <name type="scientific">Roseivivax sediminis</name>
    <dbReference type="NCBI Taxonomy" id="936889"/>
    <lineage>
        <taxon>Bacteria</taxon>
        <taxon>Pseudomonadati</taxon>
        <taxon>Pseudomonadota</taxon>
        <taxon>Alphaproteobacteria</taxon>
        <taxon>Rhodobacterales</taxon>
        <taxon>Roseobacteraceae</taxon>
        <taxon>Roseivivax</taxon>
    </lineage>
</organism>
<dbReference type="Gene3D" id="3.30.1330.60">
    <property type="entry name" value="OmpA-like domain"/>
    <property type="match status" value="1"/>
</dbReference>
<keyword evidence="7" id="KW-1185">Reference proteome</keyword>
<evidence type="ECO:0000256" key="3">
    <source>
        <dbReference type="ARBA" id="ARBA00023237"/>
    </source>
</evidence>
<proteinExistence type="predicted"/>
<dbReference type="InterPro" id="IPR050330">
    <property type="entry name" value="Bact_OuterMem_StrucFunc"/>
</dbReference>
<evidence type="ECO:0000259" key="5">
    <source>
        <dbReference type="PROSITE" id="PS51123"/>
    </source>
</evidence>
<protein>
    <submittedName>
        <fullName evidence="6">Outer membrane protein OmpA</fullName>
    </submittedName>
</protein>
<dbReference type="GO" id="GO:0009279">
    <property type="term" value="C:cell outer membrane"/>
    <property type="evidence" value="ECO:0007669"/>
    <property type="project" value="UniProtKB-SubCell"/>
</dbReference>
<dbReference type="PROSITE" id="PS51257">
    <property type="entry name" value="PROKAR_LIPOPROTEIN"/>
    <property type="match status" value="1"/>
</dbReference>
<dbReference type="PROSITE" id="PS51123">
    <property type="entry name" value="OMPA_2"/>
    <property type="match status" value="1"/>
</dbReference>
<keyword evidence="2 4" id="KW-0472">Membrane</keyword>
<name>A0A1I1SN60_9RHOB</name>
<evidence type="ECO:0000256" key="2">
    <source>
        <dbReference type="ARBA" id="ARBA00023136"/>
    </source>
</evidence>
<keyword evidence="3" id="KW-0998">Cell outer membrane</keyword>
<dbReference type="Proteomes" id="UP000325289">
    <property type="component" value="Unassembled WGS sequence"/>
</dbReference>
<dbReference type="SUPFAM" id="SSF103088">
    <property type="entry name" value="OmpA-like"/>
    <property type="match status" value="1"/>
</dbReference>
<evidence type="ECO:0000313" key="7">
    <source>
        <dbReference type="Proteomes" id="UP000325289"/>
    </source>
</evidence>
<comment type="subcellular location">
    <subcellularLocation>
        <location evidence="1">Cell outer membrane</location>
    </subcellularLocation>
</comment>
<evidence type="ECO:0000256" key="4">
    <source>
        <dbReference type="PROSITE-ProRule" id="PRU00473"/>
    </source>
</evidence>
<dbReference type="InterPro" id="IPR006664">
    <property type="entry name" value="OMP_bac"/>
</dbReference>
<reference evidence="6 7" key="1">
    <citation type="submission" date="2016-10" db="EMBL/GenBank/DDBJ databases">
        <authorList>
            <person name="Varghese N."/>
            <person name="Submissions S."/>
        </authorList>
    </citation>
    <scope>NUCLEOTIDE SEQUENCE [LARGE SCALE GENOMIC DNA]</scope>
    <source>
        <strain evidence="7">YIM D21,KCTC 23444,ACCC 10710</strain>
    </source>
</reference>
<dbReference type="PANTHER" id="PTHR30329">
    <property type="entry name" value="STATOR ELEMENT OF FLAGELLAR MOTOR COMPLEX"/>
    <property type="match status" value="1"/>
</dbReference>
<dbReference type="OrthoDB" id="9810367at2"/>
<dbReference type="InterPro" id="IPR006665">
    <property type="entry name" value="OmpA-like"/>
</dbReference>
<dbReference type="Pfam" id="PF00691">
    <property type="entry name" value="OmpA"/>
    <property type="match status" value="1"/>
</dbReference>
<dbReference type="EMBL" id="FOMS01000001">
    <property type="protein sequence ID" value="SFD47925.1"/>
    <property type="molecule type" value="Genomic_DNA"/>
</dbReference>
<dbReference type="AlphaFoldDB" id="A0A1I1SN60"/>
<sequence length="224" mass="24146">MRGFIITAGCLAGLSACGDAGRDPVYTQFHRETGALIDTGAFGEATRANMARMSGEAHYTYDLAQRFATEVMTTVNFAFNSAQLDAGARDTLREQAHWIRQFPEVRFRVYGHTDLVGSDSYNKALGLKRAQAVVAYLGQQGVSLSRLEAVVSEGETQPLIVTEGRERRNRRTVTEVSGFVQGHPTVLDGKYAQVIYRDYVRSAQPATTLASGDVSTIGSGGGGG</sequence>
<dbReference type="InterPro" id="IPR036737">
    <property type="entry name" value="OmpA-like_sf"/>
</dbReference>
<evidence type="ECO:0000313" key="6">
    <source>
        <dbReference type="EMBL" id="SFD47925.1"/>
    </source>
</evidence>
<accession>A0A1I1SN60</accession>
<dbReference type="PRINTS" id="PR01021">
    <property type="entry name" value="OMPADOMAIN"/>
</dbReference>